<dbReference type="PATRIC" id="fig|1214101.3.peg.8613"/>
<proteinExistence type="predicted"/>
<geneLocation type="plasmid" evidence="2 3">
    <name>pSDA1</name>
</geneLocation>
<dbReference type="HOGENOM" id="CLU_1184479_0_0_11"/>
<dbReference type="AlphaFoldDB" id="K4RGK6"/>
<dbReference type="KEGG" id="sdv:BN159_p22"/>
<sequence>MHGVTSARHIMGRHKQRKPRRPRRESDQQAKEWFGTAFHSSEGMQHLDVRQSGNGVLITSSPAEIDGAPASWALRLRNDDDGQGLNDLGAALAAGRGHVQVVSEGPGHRTVLAFMPNHPEEGVGTLARVRTDGGPEGDVVFERSAERPMGLWAEAGEGLLRIVPLLDPDAPPADELEDCQLCPGCYRPVYESSSSHTLIGAGPMPVIGLCRLCAEGATLRSLRQADVPIDPQQLAVLETVAAALV</sequence>
<keyword evidence="3" id="KW-1185">Reference proteome</keyword>
<evidence type="ECO:0000256" key="1">
    <source>
        <dbReference type="SAM" id="MobiDB-lite"/>
    </source>
</evidence>
<evidence type="ECO:0000313" key="2">
    <source>
        <dbReference type="EMBL" id="CCK32902.1"/>
    </source>
</evidence>
<accession>K4RGK6</accession>
<gene>
    <name evidence="2" type="ORF">BN159_p22</name>
</gene>
<keyword evidence="2" id="KW-0614">Plasmid</keyword>
<dbReference type="Proteomes" id="UP000008043">
    <property type="component" value="Plasmid pSDA1"/>
</dbReference>
<evidence type="ECO:0000313" key="3">
    <source>
        <dbReference type="Proteomes" id="UP000008043"/>
    </source>
</evidence>
<name>K4RGK6_STRDJ</name>
<organism evidence="3">
    <name type="scientific">Streptomyces davaonensis (strain DSM 101723 / JCM 4913 / KCC S-0913 / 768)</name>
    <dbReference type="NCBI Taxonomy" id="1214101"/>
    <lineage>
        <taxon>Bacteria</taxon>
        <taxon>Bacillati</taxon>
        <taxon>Actinomycetota</taxon>
        <taxon>Actinomycetes</taxon>
        <taxon>Kitasatosporales</taxon>
        <taxon>Streptomycetaceae</taxon>
        <taxon>Streptomyces</taxon>
    </lineage>
</organism>
<dbReference type="EMBL" id="HE971710">
    <property type="protein sequence ID" value="CCK32902.1"/>
    <property type="molecule type" value="Genomic_DNA"/>
</dbReference>
<feature type="region of interest" description="Disordered" evidence="1">
    <location>
        <begin position="1"/>
        <end position="29"/>
    </location>
</feature>
<reference evidence="2 3" key="1">
    <citation type="journal article" date="2012" name="J. Bacteriol.">
        <title>Genome sequence of the bacterium Streptomyces davawensis JCM 4913 and heterologous production of the unique antibiotic roseoflavin.</title>
        <authorList>
            <person name="Jankowitsch F."/>
            <person name="Schwarz J."/>
            <person name="Ruckert C."/>
            <person name="Gust B."/>
            <person name="Szczepanowski R."/>
            <person name="Blom J."/>
            <person name="Pelzer S."/>
            <person name="Kalinowski J."/>
            <person name="Mack M."/>
        </authorList>
    </citation>
    <scope>NUCLEOTIDE SEQUENCE [LARGE SCALE GENOMIC DNA]</scope>
    <source>
        <strain evidence="3">DSM 101723 / JCM 4913 / KCC S-0913 / 768</strain>
        <plasmid evidence="2 3">pSDA1</plasmid>
    </source>
</reference>
<feature type="compositionally biased region" description="Basic residues" evidence="1">
    <location>
        <begin position="10"/>
        <end position="23"/>
    </location>
</feature>
<dbReference type="eggNOG" id="ENOG5030F6B">
    <property type="taxonomic scope" value="Bacteria"/>
</dbReference>
<protein>
    <submittedName>
        <fullName evidence="2">Uncharacterized protein</fullName>
    </submittedName>
</protein>